<gene>
    <name evidence="1" type="ORF">CRHIZ90672A_00007098</name>
</gene>
<dbReference type="Proteomes" id="UP000696573">
    <property type="component" value="Unassembled WGS sequence"/>
</dbReference>
<reference evidence="1" key="1">
    <citation type="submission" date="2021-10" db="EMBL/GenBank/DDBJ databases">
        <authorList>
            <person name="Piombo E."/>
        </authorList>
    </citation>
    <scope>NUCLEOTIDE SEQUENCE</scope>
</reference>
<dbReference type="SUPFAM" id="SSF51735">
    <property type="entry name" value="NAD(P)-binding Rossmann-fold domains"/>
    <property type="match status" value="1"/>
</dbReference>
<organism evidence="1 2">
    <name type="scientific">Clonostachys rhizophaga</name>
    <dbReference type="NCBI Taxonomy" id="160324"/>
    <lineage>
        <taxon>Eukaryota</taxon>
        <taxon>Fungi</taxon>
        <taxon>Dikarya</taxon>
        <taxon>Ascomycota</taxon>
        <taxon>Pezizomycotina</taxon>
        <taxon>Sordariomycetes</taxon>
        <taxon>Hypocreomycetidae</taxon>
        <taxon>Hypocreales</taxon>
        <taxon>Bionectriaceae</taxon>
        <taxon>Clonostachys</taxon>
    </lineage>
</organism>
<dbReference type="Gene3D" id="3.40.50.720">
    <property type="entry name" value="NAD(P)-binding Rossmann-like Domain"/>
    <property type="match status" value="1"/>
</dbReference>
<dbReference type="AlphaFoldDB" id="A0A9N9V3Z8"/>
<evidence type="ECO:0000313" key="2">
    <source>
        <dbReference type="Proteomes" id="UP000696573"/>
    </source>
</evidence>
<evidence type="ECO:0008006" key="3">
    <source>
        <dbReference type="Google" id="ProtNLM"/>
    </source>
</evidence>
<name>A0A9N9V3Z8_9HYPO</name>
<dbReference type="PANTHER" id="PTHR14097">
    <property type="entry name" value="OXIDOREDUCTASE HTATIP2"/>
    <property type="match status" value="1"/>
</dbReference>
<protein>
    <recommendedName>
        <fullName evidence="3">NAD(P)-binding domain-containing protein</fullName>
    </recommendedName>
</protein>
<comment type="caution">
    <text evidence="1">The sequence shown here is derived from an EMBL/GenBank/DDBJ whole genome shotgun (WGS) entry which is preliminary data.</text>
</comment>
<dbReference type="OrthoDB" id="4161186at2759"/>
<dbReference type="InterPro" id="IPR036291">
    <property type="entry name" value="NAD(P)-bd_dom_sf"/>
</dbReference>
<proteinExistence type="predicted"/>
<dbReference type="EMBL" id="CABFNQ020000506">
    <property type="protein sequence ID" value="CAH0017402.1"/>
    <property type="molecule type" value="Genomic_DNA"/>
</dbReference>
<accession>A0A9N9V3Z8</accession>
<sequence length="235" mass="26600">MVKVLLTGATGSIGGAVLEQCLAHPDISTVVAFARRKLPDKFTSDPKLHVEIMKDFSIWSEELLGPHRDAAAMIWAMGDYVGSENVTLQYPLAFQNAFINIRTQSSSGEKLPFIHVHLSGKLSVQDQSQSLYFMQNSRKLKVWKTVYNYEERKLAERYRPWFHLYVVRPGGVLRDKGWTASLQELVMGRSWSVRARELSAYMVYLALGGEESGAVIMNERIVEKGRELVGLYAWA</sequence>
<dbReference type="PANTHER" id="PTHR14097:SF9">
    <property type="entry name" value="EPIMERASE, PUTATIVE (AFU_ORTHOLOGUE AFUA_8G07320)-RELATED"/>
    <property type="match status" value="1"/>
</dbReference>
<evidence type="ECO:0000313" key="1">
    <source>
        <dbReference type="EMBL" id="CAH0017402.1"/>
    </source>
</evidence>
<keyword evidence="2" id="KW-1185">Reference proteome</keyword>